<dbReference type="PROSITE" id="PS50987">
    <property type="entry name" value="HTH_ARSR_2"/>
    <property type="match status" value="1"/>
</dbReference>
<dbReference type="EMBL" id="AUZZ01009334">
    <property type="protein sequence ID" value="EQD33880.1"/>
    <property type="molecule type" value="Genomic_DNA"/>
</dbReference>
<dbReference type="InterPro" id="IPR036388">
    <property type="entry name" value="WH-like_DNA-bd_sf"/>
</dbReference>
<keyword evidence="2" id="KW-0238">DNA-binding</keyword>
<dbReference type="InterPro" id="IPR036390">
    <property type="entry name" value="WH_DNA-bd_sf"/>
</dbReference>
<dbReference type="InterPro" id="IPR011991">
    <property type="entry name" value="ArsR-like_HTH"/>
</dbReference>
<dbReference type="PANTHER" id="PTHR33154:SF18">
    <property type="entry name" value="ARSENICAL RESISTANCE OPERON REPRESSOR"/>
    <property type="match status" value="1"/>
</dbReference>
<protein>
    <submittedName>
        <fullName evidence="5">Bacterial regulatory protein, ArsR domain protein</fullName>
    </submittedName>
</protein>
<evidence type="ECO:0000256" key="3">
    <source>
        <dbReference type="ARBA" id="ARBA00023163"/>
    </source>
</evidence>
<reference evidence="5" key="2">
    <citation type="journal article" date="2014" name="ISME J.">
        <title>Microbial stratification in low pH oxic and suboxic macroscopic growths along an acid mine drainage.</title>
        <authorList>
            <person name="Mendez-Garcia C."/>
            <person name="Mesa V."/>
            <person name="Sprenger R.R."/>
            <person name="Richter M."/>
            <person name="Diez M.S."/>
            <person name="Solano J."/>
            <person name="Bargiela R."/>
            <person name="Golyshina O.V."/>
            <person name="Manteca A."/>
            <person name="Ramos J.L."/>
            <person name="Gallego J.R."/>
            <person name="Llorente I."/>
            <person name="Martins Dos Santos V.A."/>
            <person name="Jensen O.N."/>
            <person name="Pelaez A.I."/>
            <person name="Sanchez J."/>
            <person name="Ferrer M."/>
        </authorList>
    </citation>
    <scope>NUCLEOTIDE SEQUENCE</scope>
</reference>
<evidence type="ECO:0000256" key="1">
    <source>
        <dbReference type="ARBA" id="ARBA00023015"/>
    </source>
</evidence>
<keyword evidence="3" id="KW-0804">Transcription</keyword>
<dbReference type="NCBIfam" id="NF033788">
    <property type="entry name" value="HTH_metalloreg"/>
    <property type="match status" value="1"/>
</dbReference>
<dbReference type="Pfam" id="PF01022">
    <property type="entry name" value="HTH_5"/>
    <property type="match status" value="1"/>
</dbReference>
<comment type="caution">
    <text evidence="5">The sequence shown here is derived from an EMBL/GenBank/DDBJ whole genome shotgun (WGS) entry which is preliminary data.</text>
</comment>
<dbReference type="AlphaFoldDB" id="T0ZVC3"/>
<feature type="domain" description="HTH arsR-type" evidence="4">
    <location>
        <begin position="17"/>
        <end position="107"/>
    </location>
</feature>
<dbReference type="GO" id="GO:0003700">
    <property type="term" value="F:DNA-binding transcription factor activity"/>
    <property type="evidence" value="ECO:0007669"/>
    <property type="project" value="InterPro"/>
</dbReference>
<sequence>MDRLDELCCSPLTDAPLSPTEAAVLAPVLAALGDPVRLRLLSLVAARGEICSCHLEKPLGKSQPTISHHTRVLAEAGLIVGERRGKWMWWTVVPDRLALLRRLLGGA</sequence>
<keyword evidence="1" id="KW-0805">Transcription regulation</keyword>
<reference evidence="5" key="1">
    <citation type="submission" date="2013-08" db="EMBL/GenBank/DDBJ databases">
        <authorList>
            <person name="Mendez C."/>
            <person name="Richter M."/>
            <person name="Ferrer M."/>
            <person name="Sanchez J."/>
        </authorList>
    </citation>
    <scope>NUCLEOTIDE SEQUENCE</scope>
</reference>
<dbReference type="PRINTS" id="PR00778">
    <property type="entry name" value="HTHARSR"/>
</dbReference>
<evidence type="ECO:0000256" key="2">
    <source>
        <dbReference type="ARBA" id="ARBA00023125"/>
    </source>
</evidence>
<dbReference type="Gene3D" id="1.10.10.10">
    <property type="entry name" value="Winged helix-like DNA-binding domain superfamily/Winged helix DNA-binding domain"/>
    <property type="match status" value="1"/>
</dbReference>
<evidence type="ECO:0000259" key="4">
    <source>
        <dbReference type="PROSITE" id="PS50987"/>
    </source>
</evidence>
<dbReference type="InterPro" id="IPR001845">
    <property type="entry name" value="HTH_ArsR_DNA-bd_dom"/>
</dbReference>
<dbReference type="PANTHER" id="PTHR33154">
    <property type="entry name" value="TRANSCRIPTIONAL REGULATOR, ARSR FAMILY"/>
    <property type="match status" value="1"/>
</dbReference>
<organism evidence="5">
    <name type="scientific">mine drainage metagenome</name>
    <dbReference type="NCBI Taxonomy" id="410659"/>
    <lineage>
        <taxon>unclassified sequences</taxon>
        <taxon>metagenomes</taxon>
        <taxon>ecological metagenomes</taxon>
    </lineage>
</organism>
<dbReference type="GO" id="GO:0003677">
    <property type="term" value="F:DNA binding"/>
    <property type="evidence" value="ECO:0007669"/>
    <property type="project" value="UniProtKB-KW"/>
</dbReference>
<dbReference type="SMART" id="SM00418">
    <property type="entry name" value="HTH_ARSR"/>
    <property type="match status" value="1"/>
</dbReference>
<dbReference type="InterPro" id="IPR051081">
    <property type="entry name" value="HTH_MetalResp_TranReg"/>
</dbReference>
<evidence type="ECO:0000313" key="5">
    <source>
        <dbReference type="EMBL" id="EQD33880.1"/>
    </source>
</evidence>
<gene>
    <name evidence="5" type="ORF">B2A_12928</name>
</gene>
<dbReference type="SUPFAM" id="SSF46785">
    <property type="entry name" value="Winged helix' DNA-binding domain"/>
    <property type="match status" value="1"/>
</dbReference>
<dbReference type="CDD" id="cd00090">
    <property type="entry name" value="HTH_ARSR"/>
    <property type="match status" value="1"/>
</dbReference>
<name>T0ZVC3_9ZZZZ</name>
<proteinExistence type="predicted"/>
<accession>T0ZVC3</accession>